<evidence type="ECO:0000256" key="1">
    <source>
        <dbReference type="SAM" id="Coils"/>
    </source>
</evidence>
<evidence type="ECO:0000313" key="3">
    <source>
        <dbReference type="Proteomes" id="UP000070133"/>
    </source>
</evidence>
<comment type="caution">
    <text evidence="2">The sequence shown here is derived from an EMBL/GenBank/DDBJ whole genome shotgun (WGS) entry which is preliminary data.</text>
</comment>
<dbReference type="EMBL" id="LFZN01000069">
    <property type="protein sequence ID" value="KXT00647.1"/>
    <property type="molecule type" value="Genomic_DNA"/>
</dbReference>
<protein>
    <submittedName>
        <fullName evidence="2">Uncharacterized protein</fullName>
    </submittedName>
</protein>
<keyword evidence="1" id="KW-0175">Coiled coil</keyword>
<reference evidence="2 3" key="1">
    <citation type="submission" date="2015-07" db="EMBL/GenBank/DDBJ databases">
        <title>Comparative genomics of the Sigatoka disease complex on banana suggests a link between parallel evolutionary changes in Pseudocercospora fijiensis and Pseudocercospora eumusae and increased virulence on the banana host.</title>
        <authorList>
            <person name="Chang T.-C."/>
            <person name="Salvucci A."/>
            <person name="Crous P.W."/>
            <person name="Stergiopoulos I."/>
        </authorList>
    </citation>
    <scope>NUCLEOTIDE SEQUENCE [LARGE SCALE GENOMIC DNA]</scope>
    <source>
        <strain evidence="2 3">CBS 114824</strain>
    </source>
</reference>
<feature type="coiled-coil region" evidence="1">
    <location>
        <begin position="28"/>
        <end position="104"/>
    </location>
</feature>
<dbReference type="AlphaFoldDB" id="A0A139HDZ3"/>
<evidence type="ECO:0000313" key="2">
    <source>
        <dbReference type="EMBL" id="KXT00647.1"/>
    </source>
</evidence>
<accession>A0A139HDZ3</accession>
<sequence>MPAPQSRNTTTKTTEAYIALSEQFHATILEQQEKDAEYQQAIQNLQNQNKTTTTNLRIAEQHVQQAYAAIEGLEQKSQKLEKEVEELRRVFKEHKDEIALLQGAIEGILDARIRREREALDERARTGL</sequence>
<gene>
    <name evidence="2" type="ORF">AC578_4025</name>
</gene>
<name>A0A139HDZ3_9PEZI</name>
<keyword evidence="3" id="KW-1185">Reference proteome</keyword>
<dbReference type="Proteomes" id="UP000070133">
    <property type="component" value="Unassembled WGS sequence"/>
</dbReference>
<organism evidence="2 3">
    <name type="scientific">Pseudocercospora eumusae</name>
    <dbReference type="NCBI Taxonomy" id="321146"/>
    <lineage>
        <taxon>Eukaryota</taxon>
        <taxon>Fungi</taxon>
        <taxon>Dikarya</taxon>
        <taxon>Ascomycota</taxon>
        <taxon>Pezizomycotina</taxon>
        <taxon>Dothideomycetes</taxon>
        <taxon>Dothideomycetidae</taxon>
        <taxon>Mycosphaerellales</taxon>
        <taxon>Mycosphaerellaceae</taxon>
        <taxon>Pseudocercospora</taxon>
    </lineage>
</organism>
<proteinExistence type="predicted"/>